<evidence type="ECO:0000259" key="3">
    <source>
        <dbReference type="Pfam" id="PF03816"/>
    </source>
</evidence>
<organism evidence="4 5">
    <name type="scientific">Anaerotruncus colihominis</name>
    <dbReference type="NCBI Taxonomy" id="169435"/>
    <lineage>
        <taxon>Bacteria</taxon>
        <taxon>Bacillati</taxon>
        <taxon>Bacillota</taxon>
        <taxon>Clostridia</taxon>
        <taxon>Eubacteriales</taxon>
        <taxon>Oscillospiraceae</taxon>
        <taxon>Anaerotruncus</taxon>
    </lineage>
</organism>
<name>A0A845QLJ8_9FIRM</name>
<evidence type="ECO:0000313" key="4">
    <source>
        <dbReference type="EMBL" id="NBH62970.1"/>
    </source>
</evidence>
<gene>
    <name evidence="4" type="ORF">D0435_15110</name>
</gene>
<keyword evidence="2" id="KW-0812">Transmembrane</keyword>
<proteinExistence type="inferred from homology"/>
<dbReference type="RefSeq" id="WP_160203249.1">
    <property type="nucleotide sequence ID" value="NZ_QXWK01000046.1"/>
</dbReference>
<keyword evidence="2" id="KW-1133">Transmembrane helix</keyword>
<dbReference type="AlphaFoldDB" id="A0A845QLJ8"/>
<dbReference type="PANTHER" id="PTHR33392">
    <property type="entry name" value="POLYISOPRENYL-TEICHOIC ACID--PEPTIDOGLYCAN TEICHOIC ACID TRANSFERASE TAGU"/>
    <property type="match status" value="1"/>
</dbReference>
<evidence type="ECO:0000256" key="1">
    <source>
        <dbReference type="ARBA" id="ARBA00006068"/>
    </source>
</evidence>
<comment type="caution">
    <text evidence="4">The sequence shown here is derived from an EMBL/GenBank/DDBJ whole genome shotgun (WGS) entry which is preliminary data.</text>
</comment>
<dbReference type="PANTHER" id="PTHR33392:SF6">
    <property type="entry name" value="POLYISOPRENYL-TEICHOIC ACID--PEPTIDOGLYCAN TEICHOIC ACID TRANSFERASE TAGU"/>
    <property type="match status" value="1"/>
</dbReference>
<dbReference type="Gene3D" id="3.40.630.190">
    <property type="entry name" value="LCP protein"/>
    <property type="match status" value="1"/>
</dbReference>
<reference evidence="4 5" key="1">
    <citation type="submission" date="2018-08" db="EMBL/GenBank/DDBJ databases">
        <title>Murine metabolic-syndrome-specific gut microbial biobank.</title>
        <authorList>
            <person name="Liu C."/>
        </authorList>
    </citation>
    <scope>NUCLEOTIDE SEQUENCE [LARGE SCALE GENOMIC DNA]</scope>
    <source>
        <strain evidence="4 5">28</strain>
    </source>
</reference>
<feature type="domain" description="Cell envelope-related transcriptional attenuator" evidence="3">
    <location>
        <begin position="249"/>
        <end position="395"/>
    </location>
</feature>
<feature type="transmembrane region" description="Helical" evidence="2">
    <location>
        <begin position="21"/>
        <end position="39"/>
    </location>
</feature>
<evidence type="ECO:0000313" key="5">
    <source>
        <dbReference type="Proteomes" id="UP000446866"/>
    </source>
</evidence>
<keyword evidence="2" id="KW-0472">Membrane</keyword>
<dbReference type="EMBL" id="QXWK01000046">
    <property type="protein sequence ID" value="NBH62970.1"/>
    <property type="molecule type" value="Genomic_DNA"/>
</dbReference>
<dbReference type="InterPro" id="IPR004474">
    <property type="entry name" value="LytR_CpsA_psr"/>
</dbReference>
<keyword evidence="5" id="KW-1185">Reference proteome</keyword>
<dbReference type="InterPro" id="IPR050922">
    <property type="entry name" value="LytR/CpsA/Psr_CW_biosynth"/>
</dbReference>
<dbReference type="NCBIfam" id="TIGR00350">
    <property type="entry name" value="lytR_cpsA_psr"/>
    <property type="match status" value="1"/>
</dbReference>
<feature type="transmembrane region" description="Helical" evidence="2">
    <location>
        <begin position="77"/>
        <end position="97"/>
    </location>
</feature>
<accession>A0A845QLJ8</accession>
<sequence length="488" mass="54455">MRQDKHEKKQNGGAFRVFTRIWSIFYILVTIAFFGFFIYMDVLAIKYVCMAAGLIIIILILTFPALFFKRFKNSRRIISLIISIALVGAYGAGIVYINGTIDFMDKVTTVKEQTEPYYVLAKADSTYDGAASITGKAVQTFLTNEINYSEAKNMLQEEANVTYEMIEDLSTLASGVLDGSYELIFISEAHYTTMCSENSSFKEGSKIVHTVKVPIETTNIAKDVNVTKDSFNIYVSGLDTEGSIDVVSRSDVNMIVTVNPRTHKVLLTSIPRDYYLELPDADGAKDKLTHTGVHGIKETIAAVEKMTGLDMNYYVKVNYTTVTSLVDAIGGIDVESDYTFVTHGMGVYYEFYEGTNYLDGARALAFARERKSFSDGDLQRNKNQQKVLEGILKKAISSTTILTRYTAILDSIEDCVEINMSQDDIRNLIKMQTDGMPSWDIEKQSIVGVSSSEVCYLDGMNLYASVVLQDQESIVSAVDRIIAVMEDE</sequence>
<feature type="transmembrane region" description="Helical" evidence="2">
    <location>
        <begin position="45"/>
        <end position="68"/>
    </location>
</feature>
<protein>
    <recommendedName>
        <fullName evidence="3">Cell envelope-related transcriptional attenuator domain-containing protein</fullName>
    </recommendedName>
</protein>
<dbReference type="Pfam" id="PF03816">
    <property type="entry name" value="LytR_cpsA_psr"/>
    <property type="match status" value="1"/>
</dbReference>
<dbReference type="Proteomes" id="UP000446866">
    <property type="component" value="Unassembled WGS sequence"/>
</dbReference>
<comment type="similarity">
    <text evidence="1">Belongs to the LytR/CpsA/Psr (LCP) family.</text>
</comment>
<evidence type="ECO:0000256" key="2">
    <source>
        <dbReference type="SAM" id="Phobius"/>
    </source>
</evidence>